<keyword evidence="1" id="KW-1133">Transmembrane helix</keyword>
<accession>A0A7D5XIF4</accession>
<proteinExistence type="predicted"/>
<dbReference type="AlphaFoldDB" id="A0A7D5XIF4"/>
<dbReference type="Proteomes" id="UP000510821">
    <property type="component" value="Chromosome"/>
</dbReference>
<dbReference type="KEGG" id="flt:Sv326_0959"/>
<evidence type="ECO:0000313" key="3">
    <source>
        <dbReference type="Proteomes" id="UP000510821"/>
    </source>
</evidence>
<feature type="transmembrane region" description="Helical" evidence="1">
    <location>
        <begin position="6"/>
        <end position="26"/>
    </location>
</feature>
<protein>
    <submittedName>
        <fullName evidence="2">Uncharacterized protein</fullName>
    </submittedName>
</protein>
<keyword evidence="1" id="KW-0812">Transmembrane</keyword>
<keyword evidence="1" id="KW-0472">Membrane</keyword>
<sequence length="164" mass="17700">MEYLITYGWAILIMLVVVGVLFYLGIFTPRGVSGCSFQTAGFTCYAYKLASNSSGESGIILDMGQATGHDIKIIGFNCTTSESWMLIDFAAGTWQNVTISSGSHKTLNGTLTKPSPLPCYKADGSLLKASDVGSYYKGKIYIHYLDVETNLDHKAIGDISGNVE</sequence>
<name>A0A7D5XIF4_FERL1</name>
<evidence type="ECO:0000313" key="2">
    <source>
        <dbReference type="EMBL" id="QLJ53134.1"/>
    </source>
</evidence>
<reference evidence="3" key="1">
    <citation type="submission" date="2020-07" db="EMBL/GenBank/DDBJ databases">
        <title>Metabolic diversity and evolutionary history of the archaeal phylum ###Micrarchaeota### uncovered from a freshwater lake metagenome.</title>
        <authorList>
            <person name="Kadnikov V.V."/>
            <person name="Savvichev A.S."/>
            <person name="Mardanov A.V."/>
            <person name="Beletsky A.V."/>
            <person name="Chupakov A.V."/>
            <person name="Kokryatskaya N.M."/>
            <person name="Pimenov N.V."/>
            <person name="Ravin N.V."/>
        </authorList>
    </citation>
    <scope>NUCLEOTIDE SEQUENCE [LARGE SCALE GENOMIC DNA]</scope>
</reference>
<gene>
    <name evidence="2" type="ORF">Sv326_0959</name>
</gene>
<evidence type="ECO:0000256" key="1">
    <source>
        <dbReference type="SAM" id="Phobius"/>
    </source>
</evidence>
<dbReference type="EMBL" id="CP058998">
    <property type="protein sequence ID" value="QLJ53134.1"/>
    <property type="molecule type" value="Genomic_DNA"/>
</dbReference>
<organism evidence="2 3">
    <name type="scientific">Fermentimicrarchaeum limneticum</name>
    <dbReference type="NCBI Taxonomy" id="2795018"/>
    <lineage>
        <taxon>Archaea</taxon>
        <taxon>Candidatus Micrarchaeota</taxon>
        <taxon>Candidatus Fermentimicrarchaeales</taxon>
        <taxon>Candidatus Fermentimicrarchaeaceae</taxon>
        <taxon>Candidatus Fermentimicrarchaeum</taxon>
    </lineage>
</organism>